<reference evidence="2" key="1">
    <citation type="submission" date="2020-05" db="EMBL/GenBank/DDBJ databases">
        <title>Phylogenomic resolution of chytrid fungi.</title>
        <authorList>
            <person name="Stajich J.E."/>
            <person name="Amses K."/>
            <person name="Simmons R."/>
            <person name="Seto K."/>
            <person name="Myers J."/>
            <person name="Bonds A."/>
            <person name="Quandt C.A."/>
            <person name="Barry K."/>
            <person name="Liu P."/>
            <person name="Grigoriev I."/>
            <person name="Longcore J.E."/>
            <person name="James T.Y."/>
        </authorList>
    </citation>
    <scope>NUCLEOTIDE SEQUENCE</scope>
    <source>
        <strain evidence="2">PLAUS21</strain>
    </source>
</reference>
<feature type="signal peptide" evidence="1">
    <location>
        <begin position="1"/>
        <end position="15"/>
    </location>
</feature>
<organism evidence="2 3">
    <name type="scientific">Boothiomyces macroporosus</name>
    <dbReference type="NCBI Taxonomy" id="261099"/>
    <lineage>
        <taxon>Eukaryota</taxon>
        <taxon>Fungi</taxon>
        <taxon>Fungi incertae sedis</taxon>
        <taxon>Chytridiomycota</taxon>
        <taxon>Chytridiomycota incertae sedis</taxon>
        <taxon>Chytridiomycetes</taxon>
        <taxon>Rhizophydiales</taxon>
        <taxon>Terramycetaceae</taxon>
        <taxon>Boothiomyces</taxon>
    </lineage>
</organism>
<gene>
    <name evidence="2" type="ORF">HK103_002911</name>
</gene>
<dbReference type="AlphaFoldDB" id="A0AAD5U9Y8"/>
<proteinExistence type="predicted"/>
<name>A0AAD5U9Y8_9FUNG</name>
<dbReference type="Proteomes" id="UP001210925">
    <property type="component" value="Unassembled WGS sequence"/>
</dbReference>
<accession>A0AAD5U9Y8</accession>
<evidence type="ECO:0000313" key="3">
    <source>
        <dbReference type="Proteomes" id="UP001210925"/>
    </source>
</evidence>
<evidence type="ECO:0000256" key="1">
    <source>
        <dbReference type="SAM" id="SignalP"/>
    </source>
</evidence>
<dbReference type="EMBL" id="JADGKB010000205">
    <property type="protein sequence ID" value="KAJ3251046.1"/>
    <property type="molecule type" value="Genomic_DNA"/>
</dbReference>
<sequence length="345" mass="35015">MYSLFLTALAPSVAAYSLCNPTNYPYAGLSVTNIPILNTVTQSITVGGKSVPVTVSGSISVVDGCNFATKDLAFSGPASIEFVGRLASDTTGDGAVLLSTAQVSASSSPSSQTYTFISTAGNWVSYNDFDIIELFDPVSKAVIGTATLPAKNKPVTTTTTTTIKPIATTPAYVAPVVVTSTTTVAPAYTGKTSDASKLMIGGLSALLLCMFATKDLSFTGPSFVKFVGRKATDTSGASAVLLSTSVVTSPSSQTYTFVSTAGNWVSYNDFDLIELFDPVSLAVIGIATLPPKNPATPITISSTKAAVLVTSTANPAPASTTTSTSSGATAIGGGLAALVFLANVL</sequence>
<evidence type="ECO:0000313" key="2">
    <source>
        <dbReference type="EMBL" id="KAJ3251046.1"/>
    </source>
</evidence>
<feature type="chain" id="PRO_5042095938" evidence="1">
    <location>
        <begin position="16"/>
        <end position="345"/>
    </location>
</feature>
<comment type="caution">
    <text evidence="2">The sequence shown here is derived from an EMBL/GenBank/DDBJ whole genome shotgun (WGS) entry which is preliminary data.</text>
</comment>
<keyword evidence="3" id="KW-1185">Reference proteome</keyword>
<keyword evidence="1" id="KW-0732">Signal</keyword>
<protein>
    <submittedName>
        <fullName evidence="2">Uncharacterized protein</fullName>
    </submittedName>
</protein>